<keyword evidence="1" id="KW-1133">Transmembrane helix</keyword>
<sequence>MSSALANYFNREELPMEVDEKDIKDLAKSKRKMILLPLGTFGITYLIRNFRDKIFVSGNFLVNIMNVRGKYKNDSYNSKSVSQSLDEARNSEDPYKMIKAERELAKKNLKDNSVEKITKSKVVYKSNPDPFAKFQRQQGITPATKMYSGNKQSESFQYKSEAERSAGLGGNQIMNKGSTYTNMLKTYTDYQQNERFKTEKFNAEERQFKREKRFKIFKKINVMKIRDLIMAKRLKNTGSLFIIIPTVLAVFAGISQYATTSFMMYLKYQPMVDMYYLKQVEEAEATSGSQQSTSSQQATA</sequence>
<dbReference type="AlphaFoldDB" id="A0AAD1XPM2"/>
<keyword evidence="1" id="KW-0472">Membrane</keyword>
<feature type="transmembrane region" description="Helical" evidence="1">
    <location>
        <begin position="240"/>
        <end position="266"/>
    </location>
</feature>
<keyword evidence="3" id="KW-1185">Reference proteome</keyword>
<proteinExistence type="predicted"/>
<name>A0AAD1XPM2_EUPCR</name>
<reference evidence="2" key="1">
    <citation type="submission" date="2023-07" db="EMBL/GenBank/DDBJ databases">
        <authorList>
            <consortium name="AG Swart"/>
            <person name="Singh M."/>
            <person name="Singh A."/>
            <person name="Seah K."/>
            <person name="Emmerich C."/>
        </authorList>
    </citation>
    <scope>NUCLEOTIDE SEQUENCE</scope>
    <source>
        <strain evidence="2">DP1</strain>
    </source>
</reference>
<evidence type="ECO:0000313" key="2">
    <source>
        <dbReference type="EMBL" id="CAI2376650.1"/>
    </source>
</evidence>
<evidence type="ECO:0000256" key="1">
    <source>
        <dbReference type="SAM" id="Phobius"/>
    </source>
</evidence>
<organism evidence="2 3">
    <name type="scientific">Euplotes crassus</name>
    <dbReference type="NCBI Taxonomy" id="5936"/>
    <lineage>
        <taxon>Eukaryota</taxon>
        <taxon>Sar</taxon>
        <taxon>Alveolata</taxon>
        <taxon>Ciliophora</taxon>
        <taxon>Intramacronucleata</taxon>
        <taxon>Spirotrichea</taxon>
        <taxon>Hypotrichia</taxon>
        <taxon>Euplotida</taxon>
        <taxon>Euplotidae</taxon>
        <taxon>Moneuplotes</taxon>
    </lineage>
</organism>
<dbReference type="Proteomes" id="UP001295684">
    <property type="component" value="Unassembled WGS sequence"/>
</dbReference>
<dbReference type="EMBL" id="CAMPGE010018212">
    <property type="protein sequence ID" value="CAI2376650.1"/>
    <property type="molecule type" value="Genomic_DNA"/>
</dbReference>
<keyword evidence="1" id="KW-0812">Transmembrane</keyword>
<comment type="caution">
    <text evidence="2">The sequence shown here is derived from an EMBL/GenBank/DDBJ whole genome shotgun (WGS) entry which is preliminary data.</text>
</comment>
<evidence type="ECO:0000313" key="3">
    <source>
        <dbReference type="Proteomes" id="UP001295684"/>
    </source>
</evidence>
<gene>
    <name evidence="2" type="ORF">ECRASSUSDP1_LOCUS18020</name>
</gene>
<accession>A0AAD1XPM2</accession>
<protein>
    <submittedName>
        <fullName evidence="2">Uncharacterized protein</fullName>
    </submittedName>
</protein>